<dbReference type="Proteomes" id="UP000320055">
    <property type="component" value="Unassembled WGS sequence"/>
</dbReference>
<proteinExistence type="predicted"/>
<gene>
    <name evidence="1" type="ORF">H1P_1140018</name>
</gene>
<organism evidence="1 2">
    <name type="scientific">Hyella patelloides LEGE 07179</name>
    <dbReference type="NCBI Taxonomy" id="945734"/>
    <lineage>
        <taxon>Bacteria</taxon>
        <taxon>Bacillati</taxon>
        <taxon>Cyanobacteriota</taxon>
        <taxon>Cyanophyceae</taxon>
        <taxon>Pleurocapsales</taxon>
        <taxon>Hyellaceae</taxon>
        <taxon>Hyella</taxon>
    </lineage>
</organism>
<dbReference type="AlphaFoldDB" id="A0A563VJU8"/>
<reference evidence="1 2" key="1">
    <citation type="submission" date="2019-01" db="EMBL/GenBank/DDBJ databases">
        <authorList>
            <person name="Brito A."/>
        </authorList>
    </citation>
    <scope>NUCLEOTIDE SEQUENCE [LARGE SCALE GENOMIC DNA]</scope>
    <source>
        <strain evidence="1">1</strain>
    </source>
</reference>
<accession>A0A563VJU8</accession>
<name>A0A563VJU8_9CYAN</name>
<evidence type="ECO:0000313" key="2">
    <source>
        <dbReference type="Proteomes" id="UP000320055"/>
    </source>
</evidence>
<evidence type="ECO:0000313" key="1">
    <source>
        <dbReference type="EMBL" id="VEP11681.1"/>
    </source>
</evidence>
<keyword evidence="2" id="KW-1185">Reference proteome</keyword>
<protein>
    <submittedName>
        <fullName evidence="1">Uncharacterized protein</fullName>
    </submittedName>
</protein>
<sequence length="150" mass="17007">MAILNWNCSQCYRIVEAGVGQSLYSCKLGWYLAYSCNNCGNIIELDSAPPIPQDIRKAILEQSGYYQLTITDNRENRIKAAQCFYGLFNLSTSQALNLVKKVIAYNGVPGTDVEMEYIAKELKSYAVKYSINKIEKSKFYINFTEIPSIK</sequence>
<dbReference type="EMBL" id="CAACVJ010000018">
    <property type="protein sequence ID" value="VEP11681.1"/>
    <property type="molecule type" value="Genomic_DNA"/>
</dbReference>